<evidence type="ECO:0000256" key="22">
    <source>
        <dbReference type="SAM" id="MobiDB-lite"/>
    </source>
</evidence>
<keyword evidence="9" id="KW-0573">Peptidoglycan synthesis</keyword>
<evidence type="ECO:0000256" key="11">
    <source>
        <dbReference type="ARBA" id="ARBA00023136"/>
    </source>
</evidence>
<evidence type="ECO:0000256" key="13">
    <source>
        <dbReference type="ARBA" id="ARBA00023316"/>
    </source>
</evidence>
<keyword evidence="8" id="KW-0133">Cell shape</keyword>
<proteinExistence type="inferred from homology"/>
<feature type="transmembrane region" description="Helical" evidence="23">
    <location>
        <begin position="231"/>
        <end position="248"/>
    </location>
</feature>
<sequence length="495" mass="51721">MPPRFRQGASAGAQRSGGSAHSDADDYATFGEEAQGWSAASVGTWLRSPVAPYYLIAVSASVLTVLGLVMVLSASGPGSYLESGNSYTVFLSQVMYAGVGIALAVVGSRLPVRIWRKLAWPAVFVALALQVAVFSPIGWEFQGNRNWILVGGRSLQPAELAKMAMVVFGAGVLAAKRPLLHKPAHAVVPMIFPFGMLLVGLVLMGHDLGTAMIMLMILVGMLYAAGVPGRWFVGLSLVAVGGVLYFAAGSANRMHRIQTWIGGICDSPHVDGCFQKVHAEYALADGGWWGVGLGGSREKWGLLPEPHNDFILAIIGEELGLPGTLTVLVLFGVLAYACVRIVSASEDSFARLAAAGVMVWFLSQALLNVGSVIGMLPIIGVPLPLVSSGGSALIAALMGVGLLLALARSLPEAQGRFSGRASILRRTIAAVPVAATAGRARARTTAAQSATRAGSSHKETPAKRPSRKSAQPNGPRTTPRRAAVPRAARRPGGRP</sequence>
<gene>
    <name evidence="24" type="primary">ftsW</name>
    <name evidence="24" type="ORF">FY030_04900</name>
</gene>
<evidence type="ECO:0000256" key="10">
    <source>
        <dbReference type="ARBA" id="ARBA00022989"/>
    </source>
</evidence>
<dbReference type="InterPro" id="IPR013437">
    <property type="entry name" value="FtsW"/>
</dbReference>
<keyword evidence="12" id="KW-0131">Cell cycle</keyword>
<evidence type="ECO:0000256" key="1">
    <source>
        <dbReference type="ARBA" id="ARBA00004651"/>
    </source>
</evidence>
<evidence type="ECO:0000256" key="2">
    <source>
        <dbReference type="ARBA" id="ARBA00004752"/>
    </source>
</evidence>
<dbReference type="PANTHER" id="PTHR30474:SF2">
    <property type="entry name" value="PEPTIDOGLYCAN GLYCOSYLTRANSFERASE FTSW-RELATED"/>
    <property type="match status" value="1"/>
</dbReference>
<evidence type="ECO:0000256" key="9">
    <source>
        <dbReference type="ARBA" id="ARBA00022984"/>
    </source>
</evidence>
<feature type="transmembrane region" description="Helical" evidence="23">
    <location>
        <begin position="210"/>
        <end position="226"/>
    </location>
</feature>
<keyword evidence="25" id="KW-1185">Reference proteome</keyword>
<dbReference type="KEGG" id="serw:FY030_04900"/>
<dbReference type="Pfam" id="PF01098">
    <property type="entry name" value="FTSW_RODA_SPOVE"/>
    <property type="match status" value="1"/>
</dbReference>
<evidence type="ECO:0000256" key="23">
    <source>
        <dbReference type="SAM" id="Phobius"/>
    </source>
</evidence>
<evidence type="ECO:0000256" key="12">
    <source>
        <dbReference type="ARBA" id="ARBA00023306"/>
    </source>
</evidence>
<comment type="catalytic activity">
    <reaction evidence="20">
        <text>[GlcNAc-(1-&gt;4)-Mur2Ac(oyl-L-Ala-gamma-D-Glu-L-Lys-D-Ala-D-Ala)](n)-di-trans,octa-cis-undecaprenyl diphosphate + beta-D-GlcNAc-(1-&gt;4)-Mur2Ac(oyl-L-Ala-gamma-D-Glu-L-Lys-D-Ala-D-Ala)-di-trans,octa-cis-undecaprenyl diphosphate = [GlcNAc-(1-&gt;4)-Mur2Ac(oyl-L-Ala-gamma-D-Glu-L-Lys-D-Ala-D-Ala)](n+1)-di-trans,octa-cis-undecaprenyl diphosphate + di-trans,octa-cis-undecaprenyl diphosphate + H(+)</text>
        <dbReference type="Rhea" id="RHEA:23708"/>
        <dbReference type="Rhea" id="RHEA-COMP:9602"/>
        <dbReference type="Rhea" id="RHEA-COMP:9603"/>
        <dbReference type="ChEBI" id="CHEBI:15378"/>
        <dbReference type="ChEBI" id="CHEBI:58405"/>
        <dbReference type="ChEBI" id="CHEBI:60033"/>
        <dbReference type="ChEBI" id="CHEBI:78435"/>
        <dbReference type="EC" id="2.4.99.28"/>
    </reaction>
</comment>
<feature type="transmembrane region" description="Helical" evidence="23">
    <location>
        <begin position="118"/>
        <end position="139"/>
    </location>
</feature>
<keyword evidence="10 23" id="KW-1133">Transmembrane helix</keyword>
<dbReference type="OrthoDB" id="9768187at2"/>
<dbReference type="Proteomes" id="UP000326546">
    <property type="component" value="Chromosome"/>
</dbReference>
<feature type="compositionally biased region" description="Low complexity" evidence="22">
    <location>
        <begin position="440"/>
        <end position="453"/>
    </location>
</feature>
<dbReference type="InterPro" id="IPR018365">
    <property type="entry name" value="Cell_cycle_FtsW-rel_CS"/>
</dbReference>
<dbReference type="NCBIfam" id="TIGR02614">
    <property type="entry name" value="ftsW"/>
    <property type="match status" value="1"/>
</dbReference>
<keyword evidence="13" id="KW-0961">Cell wall biogenesis/degradation</keyword>
<evidence type="ECO:0000256" key="7">
    <source>
        <dbReference type="ARBA" id="ARBA00022692"/>
    </source>
</evidence>
<evidence type="ECO:0000256" key="16">
    <source>
        <dbReference type="ARBA" id="ARBA00038053"/>
    </source>
</evidence>
<evidence type="ECO:0000256" key="17">
    <source>
        <dbReference type="ARBA" id="ARBA00041185"/>
    </source>
</evidence>
<keyword evidence="4" id="KW-0132">Cell division</keyword>
<feature type="transmembrane region" description="Helical" evidence="23">
    <location>
        <begin position="53"/>
        <end position="75"/>
    </location>
</feature>
<feature type="transmembrane region" description="Helical" evidence="23">
    <location>
        <begin position="187"/>
        <end position="204"/>
    </location>
</feature>
<keyword evidence="3" id="KW-1003">Cell membrane</keyword>
<feature type="region of interest" description="Disordered" evidence="22">
    <location>
        <begin position="1"/>
        <end position="24"/>
    </location>
</feature>
<dbReference type="GO" id="GO:0071555">
    <property type="term" value="P:cell wall organization"/>
    <property type="evidence" value="ECO:0007669"/>
    <property type="project" value="UniProtKB-KW"/>
</dbReference>
<dbReference type="GO" id="GO:0051301">
    <property type="term" value="P:cell division"/>
    <property type="evidence" value="ECO:0007669"/>
    <property type="project" value="UniProtKB-KW"/>
</dbReference>
<evidence type="ECO:0000256" key="18">
    <source>
        <dbReference type="ARBA" id="ARBA00041418"/>
    </source>
</evidence>
<feature type="transmembrane region" description="Helical" evidence="23">
    <location>
        <begin position="319"/>
        <end position="342"/>
    </location>
</feature>
<keyword evidence="7 23" id="KW-0812">Transmembrane</keyword>
<dbReference type="GO" id="GO:0032153">
    <property type="term" value="C:cell division site"/>
    <property type="evidence" value="ECO:0007669"/>
    <property type="project" value="TreeGrafter"/>
</dbReference>
<feature type="compositionally biased region" description="Low complexity" evidence="22">
    <location>
        <begin position="1"/>
        <end position="21"/>
    </location>
</feature>
<organism evidence="24 25">
    <name type="scientific">Ornithinimicrobium pratense</name>
    <dbReference type="NCBI Taxonomy" id="2593973"/>
    <lineage>
        <taxon>Bacteria</taxon>
        <taxon>Bacillati</taxon>
        <taxon>Actinomycetota</taxon>
        <taxon>Actinomycetes</taxon>
        <taxon>Micrococcales</taxon>
        <taxon>Ornithinimicrobiaceae</taxon>
        <taxon>Ornithinimicrobium</taxon>
    </lineage>
</organism>
<dbReference type="InterPro" id="IPR001182">
    <property type="entry name" value="FtsW/RodA"/>
</dbReference>
<comment type="similarity">
    <text evidence="16">Belongs to the SEDS family. FtsW subfamily.</text>
</comment>
<feature type="transmembrane region" description="Helical" evidence="23">
    <location>
        <begin position="159"/>
        <end position="175"/>
    </location>
</feature>
<dbReference type="GO" id="GO:0005886">
    <property type="term" value="C:plasma membrane"/>
    <property type="evidence" value="ECO:0007669"/>
    <property type="project" value="UniProtKB-SubCell"/>
</dbReference>
<dbReference type="EMBL" id="CP044427">
    <property type="protein sequence ID" value="QFG70158.1"/>
    <property type="molecule type" value="Genomic_DNA"/>
</dbReference>
<evidence type="ECO:0000256" key="6">
    <source>
        <dbReference type="ARBA" id="ARBA00022679"/>
    </source>
</evidence>
<evidence type="ECO:0000313" key="24">
    <source>
        <dbReference type="EMBL" id="QFG70158.1"/>
    </source>
</evidence>
<protein>
    <recommendedName>
        <fullName evidence="17">Probable peptidoglycan glycosyltransferase FtsW</fullName>
        <ecNumber evidence="19">2.4.99.28</ecNumber>
    </recommendedName>
    <alternativeName>
        <fullName evidence="18">Cell division protein FtsW</fullName>
    </alternativeName>
    <alternativeName>
        <fullName evidence="15">Cell wall polymerase</fullName>
    </alternativeName>
    <alternativeName>
        <fullName evidence="14">Peptidoglycan polymerase</fullName>
    </alternativeName>
</protein>
<reference evidence="24 25" key="1">
    <citation type="submission" date="2019-09" db="EMBL/GenBank/DDBJ databases">
        <title>Serinicoccus pratensis sp. nov., isolated from meadow soil.</title>
        <authorList>
            <person name="Zhang W."/>
        </authorList>
    </citation>
    <scope>NUCLEOTIDE SEQUENCE [LARGE SCALE GENOMIC DNA]</scope>
    <source>
        <strain evidence="24 25">W204</strain>
    </source>
</reference>
<dbReference type="AlphaFoldDB" id="A0A5J6V8N2"/>
<dbReference type="PROSITE" id="PS00428">
    <property type="entry name" value="FTSW_RODA_SPOVE"/>
    <property type="match status" value="1"/>
</dbReference>
<evidence type="ECO:0000256" key="5">
    <source>
        <dbReference type="ARBA" id="ARBA00022676"/>
    </source>
</evidence>
<dbReference type="GO" id="GO:0008955">
    <property type="term" value="F:peptidoglycan glycosyltransferase activity"/>
    <property type="evidence" value="ECO:0007669"/>
    <property type="project" value="UniProtKB-EC"/>
</dbReference>
<dbReference type="EC" id="2.4.99.28" evidence="19"/>
<evidence type="ECO:0000256" key="21">
    <source>
        <dbReference type="ARBA" id="ARBA00049966"/>
    </source>
</evidence>
<evidence type="ECO:0000256" key="4">
    <source>
        <dbReference type="ARBA" id="ARBA00022618"/>
    </source>
</evidence>
<comment type="subcellular location">
    <subcellularLocation>
        <location evidence="1">Cell membrane</location>
        <topology evidence="1">Multi-pass membrane protein</topology>
    </subcellularLocation>
</comment>
<comment type="function">
    <text evidence="21">Peptidoglycan polymerase that is essential for cell division.</text>
</comment>
<dbReference type="GO" id="GO:0015648">
    <property type="term" value="F:lipid-linked peptidoglycan transporter activity"/>
    <property type="evidence" value="ECO:0007669"/>
    <property type="project" value="TreeGrafter"/>
</dbReference>
<keyword evidence="5" id="KW-0328">Glycosyltransferase</keyword>
<keyword evidence="6" id="KW-0808">Transferase</keyword>
<feature type="region of interest" description="Disordered" evidence="22">
    <location>
        <begin position="440"/>
        <end position="495"/>
    </location>
</feature>
<evidence type="ECO:0000256" key="15">
    <source>
        <dbReference type="ARBA" id="ARBA00033270"/>
    </source>
</evidence>
<feature type="transmembrane region" description="Helical" evidence="23">
    <location>
        <begin position="354"/>
        <end position="379"/>
    </location>
</feature>
<dbReference type="GO" id="GO:0008360">
    <property type="term" value="P:regulation of cell shape"/>
    <property type="evidence" value="ECO:0007669"/>
    <property type="project" value="UniProtKB-KW"/>
</dbReference>
<name>A0A5J6V8N2_9MICO</name>
<evidence type="ECO:0000256" key="19">
    <source>
        <dbReference type="ARBA" id="ARBA00044770"/>
    </source>
</evidence>
<evidence type="ECO:0000256" key="8">
    <source>
        <dbReference type="ARBA" id="ARBA00022960"/>
    </source>
</evidence>
<feature type="transmembrane region" description="Helical" evidence="23">
    <location>
        <begin position="87"/>
        <end position="106"/>
    </location>
</feature>
<keyword evidence="11 23" id="KW-0472">Membrane</keyword>
<evidence type="ECO:0000256" key="14">
    <source>
        <dbReference type="ARBA" id="ARBA00032370"/>
    </source>
</evidence>
<evidence type="ECO:0000256" key="20">
    <source>
        <dbReference type="ARBA" id="ARBA00049902"/>
    </source>
</evidence>
<feature type="transmembrane region" description="Helical" evidence="23">
    <location>
        <begin position="385"/>
        <end position="407"/>
    </location>
</feature>
<dbReference type="PANTHER" id="PTHR30474">
    <property type="entry name" value="CELL CYCLE PROTEIN"/>
    <property type="match status" value="1"/>
</dbReference>
<accession>A0A5J6V8N2</accession>
<feature type="compositionally biased region" description="Low complexity" evidence="22">
    <location>
        <begin position="474"/>
        <end position="486"/>
    </location>
</feature>
<comment type="pathway">
    <text evidence="2">Cell wall biogenesis; peptidoglycan biosynthesis.</text>
</comment>
<dbReference type="GO" id="GO:0009252">
    <property type="term" value="P:peptidoglycan biosynthetic process"/>
    <property type="evidence" value="ECO:0007669"/>
    <property type="project" value="UniProtKB-KW"/>
</dbReference>
<evidence type="ECO:0000256" key="3">
    <source>
        <dbReference type="ARBA" id="ARBA00022475"/>
    </source>
</evidence>
<evidence type="ECO:0000313" key="25">
    <source>
        <dbReference type="Proteomes" id="UP000326546"/>
    </source>
</evidence>